<dbReference type="RefSeq" id="WP_016420228.1">
    <property type="nucleotide sequence ID" value="NZ_FNND01000002.1"/>
</dbReference>
<proteinExistence type="predicted"/>
<dbReference type="Proteomes" id="UP000182771">
    <property type="component" value="Unassembled WGS sequence"/>
</dbReference>
<keyword evidence="1" id="KW-0812">Transmembrane</keyword>
<keyword evidence="1" id="KW-0472">Membrane</keyword>
<sequence length="183" mass="21905">MHPTDKQKYIDDLQKYEESRGILTIVFSMVILIIFIVIYNTTTDRGLTQKLYNASVPLIVFILLLFYLVFVYQKRRNRKLRTLIGQMSEEDFQFFLQVQSSTSYKYTPAFVLCCDHFYLFSAFRIKDIAPKEITEIRWHYTKRGTKMVDIESAYTITIEMSEHIYTHFISQIRKYNPHTHIEV</sequence>
<dbReference type="EMBL" id="FNND01000002">
    <property type="protein sequence ID" value="SDW42730.1"/>
    <property type="molecule type" value="Genomic_DNA"/>
</dbReference>
<dbReference type="GeneID" id="85016277"/>
<organism evidence="2 3">
    <name type="scientific">Capnocytophaga granulosa</name>
    <dbReference type="NCBI Taxonomy" id="45242"/>
    <lineage>
        <taxon>Bacteria</taxon>
        <taxon>Pseudomonadati</taxon>
        <taxon>Bacteroidota</taxon>
        <taxon>Flavobacteriia</taxon>
        <taxon>Flavobacteriales</taxon>
        <taxon>Flavobacteriaceae</taxon>
        <taxon>Capnocytophaga</taxon>
    </lineage>
</organism>
<protein>
    <submittedName>
        <fullName evidence="2">Uncharacterized protein</fullName>
    </submittedName>
</protein>
<keyword evidence="3" id="KW-1185">Reference proteome</keyword>
<evidence type="ECO:0000313" key="3">
    <source>
        <dbReference type="Proteomes" id="UP000182771"/>
    </source>
</evidence>
<name>A0A1H2TFW9_9FLAO</name>
<feature type="transmembrane region" description="Helical" evidence="1">
    <location>
        <begin position="21"/>
        <end position="39"/>
    </location>
</feature>
<comment type="caution">
    <text evidence="2">The sequence shown here is derived from an EMBL/GenBank/DDBJ whole genome shotgun (WGS) entry which is preliminary data.</text>
</comment>
<evidence type="ECO:0000313" key="2">
    <source>
        <dbReference type="EMBL" id="SDW42730.1"/>
    </source>
</evidence>
<dbReference type="OrthoDB" id="1151445at2"/>
<accession>A0A1H2TFW9</accession>
<gene>
    <name evidence="2" type="ORF">SAMN05444420_102182</name>
</gene>
<dbReference type="AlphaFoldDB" id="A0A1H2TFW9"/>
<evidence type="ECO:0000256" key="1">
    <source>
        <dbReference type="SAM" id="Phobius"/>
    </source>
</evidence>
<keyword evidence="1" id="KW-1133">Transmembrane helix</keyword>
<reference evidence="2 3" key="1">
    <citation type="submission" date="2016-10" db="EMBL/GenBank/DDBJ databases">
        <authorList>
            <person name="Varghese N."/>
            <person name="Submissions S."/>
        </authorList>
    </citation>
    <scope>NUCLEOTIDE SEQUENCE [LARGE SCALE GENOMIC DNA]</scope>
    <source>
        <strain evidence="2 3">DSM 11449</strain>
    </source>
</reference>
<feature type="transmembrane region" description="Helical" evidence="1">
    <location>
        <begin position="51"/>
        <end position="72"/>
    </location>
</feature>